<evidence type="ECO:0000313" key="4">
    <source>
        <dbReference type="Proteomes" id="UP001530293"/>
    </source>
</evidence>
<name>A0ABD3MD86_9STRA</name>
<dbReference type="Proteomes" id="UP001530293">
    <property type="component" value="Unassembled WGS sequence"/>
</dbReference>
<keyword evidence="2" id="KW-0472">Membrane</keyword>
<evidence type="ECO:0000256" key="1">
    <source>
        <dbReference type="SAM" id="MobiDB-lite"/>
    </source>
</evidence>
<dbReference type="AlphaFoldDB" id="A0ABD3MD86"/>
<accession>A0ABD3MD86</accession>
<keyword evidence="2" id="KW-0812">Transmembrane</keyword>
<protein>
    <recommendedName>
        <fullName evidence="5">Sulfotransferase</fullName>
    </recommendedName>
</protein>
<sequence length="481" mass="53899">MTTIRRKRRQGNDAKWKPIALAISTAGFLSILLYIVRLIPWRSSGGVGVGVGSRSVSNSGSGRLGQYQQVATTKIRQQQHPRKNTKYAVDNLLPMRRALEDDNFDPLATELARNILGASLNLVDIHIISHSFSITEDSYSGIVAEFCPLNFTAQKENPPSLPMFKDVVGVSPQCNKHNNVRVDLKEAVDLVREFDADNTDVLPTILDLKGVVFHESRCGSTLAANSMMALHPEKNRVYSESSPPPYAFKICGEDYSDCSPQASANLLKDIIYLMGRSNDPKEQNLFFKFQSVTTRNLESFRLAFPTTPWVFMYRNPIEVMMSQLDVPHTSKANCVRSKHSSPLIKKAIAGTQYKFDDLSDEEFCAVHLATICESALRNLEDADGVGMAIKYTDDLEYAFIDTVFPKHFHALVDEDGRQRVEKIAGTYSKGRGMHEGEFHSDSEEKIRNAPKSMKDAADEFLGPVNKLLDKSSYNFRPEEEE</sequence>
<evidence type="ECO:0000313" key="3">
    <source>
        <dbReference type="EMBL" id="KAL3761919.1"/>
    </source>
</evidence>
<evidence type="ECO:0000256" key="2">
    <source>
        <dbReference type="SAM" id="Phobius"/>
    </source>
</evidence>
<feature type="transmembrane region" description="Helical" evidence="2">
    <location>
        <begin position="20"/>
        <end position="39"/>
    </location>
</feature>
<gene>
    <name evidence="3" type="ORF">ACHAWU_010096</name>
</gene>
<proteinExistence type="predicted"/>
<feature type="compositionally biased region" description="Basic and acidic residues" evidence="1">
    <location>
        <begin position="432"/>
        <end position="452"/>
    </location>
</feature>
<keyword evidence="4" id="KW-1185">Reference proteome</keyword>
<dbReference type="EMBL" id="JALLBG020000144">
    <property type="protein sequence ID" value="KAL3761919.1"/>
    <property type="molecule type" value="Genomic_DNA"/>
</dbReference>
<organism evidence="3 4">
    <name type="scientific">Discostella pseudostelligera</name>
    <dbReference type="NCBI Taxonomy" id="259834"/>
    <lineage>
        <taxon>Eukaryota</taxon>
        <taxon>Sar</taxon>
        <taxon>Stramenopiles</taxon>
        <taxon>Ochrophyta</taxon>
        <taxon>Bacillariophyta</taxon>
        <taxon>Coscinodiscophyceae</taxon>
        <taxon>Thalassiosirophycidae</taxon>
        <taxon>Stephanodiscales</taxon>
        <taxon>Stephanodiscaceae</taxon>
        <taxon>Discostella</taxon>
    </lineage>
</organism>
<feature type="region of interest" description="Disordered" evidence="1">
    <location>
        <begin position="431"/>
        <end position="452"/>
    </location>
</feature>
<keyword evidence="2" id="KW-1133">Transmembrane helix</keyword>
<comment type="caution">
    <text evidence="3">The sequence shown here is derived from an EMBL/GenBank/DDBJ whole genome shotgun (WGS) entry which is preliminary data.</text>
</comment>
<reference evidence="3 4" key="1">
    <citation type="submission" date="2024-10" db="EMBL/GenBank/DDBJ databases">
        <title>Updated reference genomes for cyclostephanoid diatoms.</title>
        <authorList>
            <person name="Roberts W.R."/>
            <person name="Alverson A.J."/>
        </authorList>
    </citation>
    <scope>NUCLEOTIDE SEQUENCE [LARGE SCALE GENOMIC DNA]</scope>
    <source>
        <strain evidence="3 4">AJA232-27</strain>
    </source>
</reference>
<evidence type="ECO:0008006" key="5">
    <source>
        <dbReference type="Google" id="ProtNLM"/>
    </source>
</evidence>